<sequence length="163" mass="17142">MNAHASSSRVPRVPPGLGIPTPPSPSTTQRTGTQSINNPNAWHAQIYDLVSSTSPAVVDTSLRRGSAEYALPHPNTAAAASTISTVAWGVGSSIWSESQQPTSSAWPDTSHFRAAGSQLPDPSTVATPPKRQPVGLGFGFGEEMGGIQSLNEFQSAFQRWSES</sequence>
<name>A0A165CRP7_EXIGL</name>
<dbReference type="Proteomes" id="UP000077266">
    <property type="component" value="Unassembled WGS sequence"/>
</dbReference>
<dbReference type="EMBL" id="KV426295">
    <property type="protein sequence ID" value="KZV82975.1"/>
    <property type="molecule type" value="Genomic_DNA"/>
</dbReference>
<proteinExistence type="predicted"/>
<feature type="region of interest" description="Disordered" evidence="1">
    <location>
        <begin position="97"/>
        <end position="134"/>
    </location>
</feature>
<protein>
    <submittedName>
        <fullName evidence="2">Uncharacterized protein</fullName>
    </submittedName>
</protein>
<evidence type="ECO:0000313" key="2">
    <source>
        <dbReference type="EMBL" id="KZV82975.1"/>
    </source>
</evidence>
<dbReference type="InParanoid" id="A0A165CRP7"/>
<reference evidence="2 3" key="1">
    <citation type="journal article" date="2016" name="Mol. Biol. Evol.">
        <title>Comparative Genomics of Early-Diverging Mushroom-Forming Fungi Provides Insights into the Origins of Lignocellulose Decay Capabilities.</title>
        <authorList>
            <person name="Nagy L.G."/>
            <person name="Riley R."/>
            <person name="Tritt A."/>
            <person name="Adam C."/>
            <person name="Daum C."/>
            <person name="Floudas D."/>
            <person name="Sun H."/>
            <person name="Yadav J.S."/>
            <person name="Pangilinan J."/>
            <person name="Larsson K.H."/>
            <person name="Matsuura K."/>
            <person name="Barry K."/>
            <person name="Labutti K."/>
            <person name="Kuo R."/>
            <person name="Ohm R.A."/>
            <person name="Bhattacharya S.S."/>
            <person name="Shirouzu T."/>
            <person name="Yoshinaga Y."/>
            <person name="Martin F.M."/>
            <person name="Grigoriev I.V."/>
            <person name="Hibbett D.S."/>
        </authorList>
    </citation>
    <scope>NUCLEOTIDE SEQUENCE [LARGE SCALE GENOMIC DNA]</scope>
    <source>
        <strain evidence="2 3">HHB12029</strain>
    </source>
</reference>
<feature type="compositionally biased region" description="Polar residues" evidence="1">
    <location>
        <begin position="97"/>
        <end position="107"/>
    </location>
</feature>
<feature type="region of interest" description="Disordered" evidence="1">
    <location>
        <begin position="1"/>
        <end position="38"/>
    </location>
</feature>
<feature type="compositionally biased region" description="Low complexity" evidence="1">
    <location>
        <begin position="26"/>
        <end position="35"/>
    </location>
</feature>
<evidence type="ECO:0000313" key="3">
    <source>
        <dbReference type="Proteomes" id="UP000077266"/>
    </source>
</evidence>
<evidence type="ECO:0000256" key="1">
    <source>
        <dbReference type="SAM" id="MobiDB-lite"/>
    </source>
</evidence>
<keyword evidence="3" id="KW-1185">Reference proteome</keyword>
<gene>
    <name evidence="2" type="ORF">EXIGLDRAFT_843313</name>
</gene>
<accession>A0A165CRP7</accession>
<organism evidence="2 3">
    <name type="scientific">Exidia glandulosa HHB12029</name>
    <dbReference type="NCBI Taxonomy" id="1314781"/>
    <lineage>
        <taxon>Eukaryota</taxon>
        <taxon>Fungi</taxon>
        <taxon>Dikarya</taxon>
        <taxon>Basidiomycota</taxon>
        <taxon>Agaricomycotina</taxon>
        <taxon>Agaricomycetes</taxon>
        <taxon>Auriculariales</taxon>
        <taxon>Exidiaceae</taxon>
        <taxon>Exidia</taxon>
    </lineage>
</organism>
<dbReference type="AlphaFoldDB" id="A0A165CRP7"/>